<keyword evidence="6" id="KW-1185">Reference proteome</keyword>
<dbReference type="Gene3D" id="3.60.21.10">
    <property type="match status" value="1"/>
</dbReference>
<dbReference type="GO" id="GO:0008253">
    <property type="term" value="F:5'-nucleotidase activity"/>
    <property type="evidence" value="ECO:0007669"/>
    <property type="project" value="TreeGrafter"/>
</dbReference>
<dbReference type="InterPro" id="IPR011240">
    <property type="entry name" value="Pesterase_YunD"/>
</dbReference>
<evidence type="ECO:0000313" key="6">
    <source>
        <dbReference type="Proteomes" id="UP000284219"/>
    </source>
</evidence>
<sequence>MRKLHILHTNDLHSHFEQMPLLAGGIRALQSSCEQRGEDVVIVDLGDHSDRMSPLTEGTWGEANVAVMNQTGYQFAAIGNNEGLTFPKEKLLSLYNSANFQVICCNLKDEATADFPPFVKPYAIQEIDSLRIGWISATAPYPVYEMLGWQILDPFDQIEQIVAQIRQQTDVIIVLSHLGYKMDRELANRLEGVDLIIGAHSHHLLQSGVVENGTFIIQAGKFGNYLGHTTISIDMNTKRVIGVSGICREATQFAPDQQLSALIEQKRQEADHTLNSLVTELAHPLVNDWEEESPLGNLLAEGLRSWVEAELSMVNAGQLLFSLPQGRVTRKDLLALCPHPINPCKVMIKGKYIKQLLEQALDEAVIHLEVQGLGFRGKVMGWMCIDGLSVHYHPRRQVGRRITEMYVQGVPFQDERVYSVGTVDMFTFGWIFPLFREAEEIEYFFPEFIRDVLAKELSSVDALERSAKKRWILMNEGR</sequence>
<dbReference type="SUPFAM" id="SSF56300">
    <property type="entry name" value="Metallo-dependent phosphatases"/>
    <property type="match status" value="1"/>
</dbReference>
<proteinExistence type="inferred from homology"/>
<feature type="domain" description="5'-Nucleotidase C-terminal" evidence="4">
    <location>
        <begin position="287"/>
        <end position="424"/>
    </location>
</feature>
<dbReference type="AlphaFoldDB" id="A0A419SEY2"/>
<evidence type="ECO:0000256" key="1">
    <source>
        <dbReference type="ARBA" id="ARBA00022729"/>
    </source>
</evidence>
<dbReference type="GO" id="GO:0046872">
    <property type="term" value="F:metal ion binding"/>
    <property type="evidence" value="ECO:0007669"/>
    <property type="project" value="InterPro"/>
</dbReference>
<dbReference type="InterPro" id="IPR008334">
    <property type="entry name" value="5'-Nucleotdase_C"/>
</dbReference>
<evidence type="ECO:0000259" key="4">
    <source>
        <dbReference type="Pfam" id="PF02872"/>
    </source>
</evidence>
<dbReference type="Gene3D" id="3.90.780.10">
    <property type="entry name" value="5'-Nucleotidase, C-terminal domain"/>
    <property type="match status" value="1"/>
</dbReference>
<dbReference type="Proteomes" id="UP000284219">
    <property type="component" value="Unassembled WGS sequence"/>
</dbReference>
<dbReference type="Pfam" id="PF00149">
    <property type="entry name" value="Metallophos"/>
    <property type="match status" value="1"/>
</dbReference>
<dbReference type="PANTHER" id="PTHR11575:SF23">
    <property type="entry name" value="5-NUCLEOTIDASE FAMILY PROTEIN"/>
    <property type="match status" value="1"/>
</dbReference>
<reference evidence="5 6" key="1">
    <citation type="submission" date="2016-08" db="EMBL/GenBank/DDBJ databases">
        <title>Novel Firmicute Genomes.</title>
        <authorList>
            <person name="Poppleton D.I."/>
            <person name="Gribaldo S."/>
        </authorList>
    </citation>
    <scope>NUCLEOTIDE SEQUENCE [LARGE SCALE GENOMIC DNA]</scope>
    <source>
        <strain evidence="5 6">RAOx-1</strain>
    </source>
</reference>
<dbReference type="PROSITE" id="PS00785">
    <property type="entry name" value="5_NUCLEOTIDASE_1"/>
    <property type="match status" value="1"/>
</dbReference>
<dbReference type="GO" id="GO:0000166">
    <property type="term" value="F:nucleotide binding"/>
    <property type="evidence" value="ECO:0007669"/>
    <property type="project" value="UniProtKB-KW"/>
</dbReference>
<dbReference type="PIRSF" id="PIRSF036361">
    <property type="entry name" value="YunD"/>
    <property type="match status" value="1"/>
</dbReference>
<comment type="caution">
    <text evidence="5">The sequence shown here is derived from an EMBL/GenBank/DDBJ whole genome shotgun (WGS) entry which is preliminary data.</text>
</comment>
<evidence type="ECO:0000259" key="3">
    <source>
        <dbReference type="Pfam" id="PF00149"/>
    </source>
</evidence>
<dbReference type="GO" id="GO:0030288">
    <property type="term" value="C:outer membrane-bounded periplasmic space"/>
    <property type="evidence" value="ECO:0007669"/>
    <property type="project" value="TreeGrafter"/>
</dbReference>
<evidence type="ECO:0000256" key="2">
    <source>
        <dbReference type="RuleBase" id="RU362119"/>
    </source>
</evidence>
<keyword evidence="1" id="KW-0732">Signal</keyword>
<gene>
    <name evidence="5" type="ORF">BEP19_13985</name>
</gene>
<accession>A0A419SEY2</accession>
<dbReference type="GO" id="GO:0008768">
    <property type="term" value="F:UDP-sugar diphosphatase activity"/>
    <property type="evidence" value="ECO:0007669"/>
    <property type="project" value="TreeGrafter"/>
</dbReference>
<dbReference type="Pfam" id="PF02872">
    <property type="entry name" value="5_nucleotid_C"/>
    <property type="match status" value="1"/>
</dbReference>
<keyword evidence="2" id="KW-0547">Nucleotide-binding</keyword>
<dbReference type="GO" id="GO:0009166">
    <property type="term" value="P:nucleotide catabolic process"/>
    <property type="evidence" value="ECO:0007669"/>
    <property type="project" value="InterPro"/>
</dbReference>
<evidence type="ECO:0008006" key="7">
    <source>
        <dbReference type="Google" id="ProtNLM"/>
    </source>
</evidence>
<protein>
    <recommendedName>
        <fullName evidence="7">Metallophosphoesterase</fullName>
    </recommendedName>
</protein>
<dbReference type="InterPro" id="IPR004843">
    <property type="entry name" value="Calcineurin-like_PHP"/>
</dbReference>
<dbReference type="InterPro" id="IPR036907">
    <property type="entry name" value="5'-Nucleotdase_C_sf"/>
</dbReference>
<dbReference type="InterPro" id="IPR006179">
    <property type="entry name" value="5_nucleotidase/apyrase"/>
</dbReference>
<dbReference type="RefSeq" id="WP_245983652.1">
    <property type="nucleotide sequence ID" value="NZ_MCHY01000011.1"/>
</dbReference>
<dbReference type="PRINTS" id="PR01607">
    <property type="entry name" value="APYRASEFAMLY"/>
</dbReference>
<dbReference type="EMBL" id="MCHY01000011">
    <property type="protein sequence ID" value="RKD21872.1"/>
    <property type="molecule type" value="Genomic_DNA"/>
</dbReference>
<dbReference type="InterPro" id="IPR029052">
    <property type="entry name" value="Metallo-depent_PP-like"/>
</dbReference>
<dbReference type="PANTHER" id="PTHR11575">
    <property type="entry name" value="5'-NUCLEOTIDASE-RELATED"/>
    <property type="match status" value="1"/>
</dbReference>
<comment type="similarity">
    <text evidence="2">Belongs to the 5'-nucleotidase family.</text>
</comment>
<feature type="domain" description="Calcineurin-like phosphoesterase" evidence="3">
    <location>
        <begin position="5"/>
        <end position="203"/>
    </location>
</feature>
<name>A0A419SEY2_9BACL</name>
<dbReference type="InterPro" id="IPR006146">
    <property type="entry name" value="5'-Nucleotdase_CS"/>
</dbReference>
<dbReference type="CDD" id="cd00845">
    <property type="entry name" value="MPP_UshA_N_like"/>
    <property type="match status" value="1"/>
</dbReference>
<dbReference type="SUPFAM" id="SSF55816">
    <property type="entry name" value="5'-nucleotidase (syn. UDP-sugar hydrolase), C-terminal domain"/>
    <property type="match status" value="1"/>
</dbReference>
<organism evidence="5 6">
    <name type="scientific">Ammoniphilus oxalaticus</name>
    <dbReference type="NCBI Taxonomy" id="66863"/>
    <lineage>
        <taxon>Bacteria</taxon>
        <taxon>Bacillati</taxon>
        <taxon>Bacillota</taxon>
        <taxon>Bacilli</taxon>
        <taxon>Bacillales</taxon>
        <taxon>Paenibacillaceae</taxon>
        <taxon>Aneurinibacillus group</taxon>
        <taxon>Ammoniphilus</taxon>
    </lineage>
</organism>
<keyword evidence="2" id="KW-0378">Hydrolase</keyword>
<evidence type="ECO:0000313" key="5">
    <source>
        <dbReference type="EMBL" id="RKD21872.1"/>
    </source>
</evidence>